<evidence type="ECO:0000256" key="2">
    <source>
        <dbReference type="SAM" id="MobiDB-lite"/>
    </source>
</evidence>
<dbReference type="Gene3D" id="1.10.10.10">
    <property type="entry name" value="Winged helix-like DNA-binding domain superfamily/Winged helix DNA-binding domain"/>
    <property type="match status" value="1"/>
</dbReference>
<evidence type="ECO:0000256" key="1">
    <source>
        <dbReference type="ARBA" id="ARBA00023125"/>
    </source>
</evidence>
<evidence type="ECO:0000259" key="3">
    <source>
        <dbReference type="PROSITE" id="PS51526"/>
    </source>
</evidence>
<accession>A0A0X3PFR3</accession>
<feature type="domain" description="RFX-type winged-helix" evidence="3">
    <location>
        <begin position="187"/>
        <end position="262"/>
    </location>
</feature>
<dbReference type="InterPro" id="IPR036388">
    <property type="entry name" value="WH-like_DNA-bd_sf"/>
</dbReference>
<dbReference type="InterPro" id="IPR003150">
    <property type="entry name" value="DNA-bd_RFX"/>
</dbReference>
<evidence type="ECO:0000313" key="4">
    <source>
        <dbReference type="EMBL" id="JAP48737.1"/>
    </source>
</evidence>
<dbReference type="FunFam" id="1.10.10.10:FF:000422">
    <property type="entry name" value="DNA-binding protein RFX7"/>
    <property type="match status" value="1"/>
</dbReference>
<feature type="non-terminal residue" evidence="4">
    <location>
        <position position="686"/>
    </location>
</feature>
<dbReference type="SUPFAM" id="SSF46785">
    <property type="entry name" value="Winged helix' DNA-binding domain"/>
    <property type="match status" value="1"/>
</dbReference>
<dbReference type="Gene3D" id="6.10.140.1290">
    <property type="match status" value="1"/>
</dbReference>
<feature type="compositionally biased region" description="Polar residues" evidence="2">
    <location>
        <begin position="484"/>
        <end position="495"/>
    </location>
</feature>
<proteinExistence type="predicted"/>
<sequence length="686" mass="73186">VISSEVPEIHLEINRERRQIRITIVLFFCRCRVGVLYKCISGTSYETKYAVPVSYRISFLILVVLSSIHFRLDHQMQTLGDHDDYTNSRGFECLRTNLEQVISSESRSKIDSLIREFTSLKDTEKLLFCLLLPTEDSNGILCGASRVVDEELNTSGLDVNSFGVGLFAGSGATSSLHLSNQVEQSQAYTWIMSHLEEDPSTCLRKDEVYEDYRIYCEKHNLKTLNTADFGKVMKRAFPNVRPRRLGQRGQSRYCYGGMRKKREVQPPSLPDLTVELLDQAAANRLYSAGGYNSASSTGSTGSAESISGALGSGITHLDGREKSQVTTTTDSWISEPSLRAVLGVRGPVLGDVAHVLLDHGQQVFGISFTSLFQLAQHLVGNRYVNSRSRHALALIAHFAASPSIGSAGDGPCGGLSPQSAMFIASSFSDALQKGFLASNSKFLSDRQRVDKTKGAGLSSPQARQTKKENSQSLKPEARTPDQELATTPTTPIVPNQQHTQGLAAAAAQHLVAQTTPPPTSSRGPAYLSSPAALFQSTGFDTATTASTSTTGAMLHPINSVAAISTAPAASIFLPYHHPQQQQQQQMPPSLPQYSVEAVRFATSVASSIPRPQTELGASGITAATQAAAAAAFFSRNGTSAPSASTKAFASPSASALLAAAAAATYDRGGSGSLFSHSPSAAAAAAA</sequence>
<dbReference type="GO" id="GO:0000981">
    <property type="term" value="F:DNA-binding transcription factor activity, RNA polymerase II-specific"/>
    <property type="evidence" value="ECO:0007669"/>
    <property type="project" value="TreeGrafter"/>
</dbReference>
<feature type="compositionally biased region" description="Basic and acidic residues" evidence="2">
    <location>
        <begin position="465"/>
        <end position="481"/>
    </location>
</feature>
<reference evidence="4" key="1">
    <citation type="submission" date="2016-01" db="EMBL/GenBank/DDBJ databases">
        <title>Reference transcriptome for the parasite Schistocephalus solidus: insights into the molecular evolution of parasitism.</title>
        <authorList>
            <person name="Hebert F.O."/>
            <person name="Grambauer S."/>
            <person name="Barber I."/>
            <person name="Landry C.R."/>
            <person name="Aubin-Horth N."/>
        </authorList>
    </citation>
    <scope>NUCLEOTIDE SEQUENCE</scope>
</reference>
<dbReference type="PANTHER" id="PTHR12619">
    <property type="entry name" value="RFX TRANSCRIPTION FACTOR FAMILY"/>
    <property type="match status" value="1"/>
</dbReference>
<dbReference type="EMBL" id="GEEE01014488">
    <property type="protein sequence ID" value="JAP48737.1"/>
    <property type="molecule type" value="Transcribed_RNA"/>
</dbReference>
<protein>
    <submittedName>
        <fullName evidence="4">DNA-binding protein RFX7</fullName>
    </submittedName>
</protein>
<feature type="non-terminal residue" evidence="4">
    <location>
        <position position="1"/>
    </location>
</feature>
<dbReference type="AlphaFoldDB" id="A0A0X3PFR3"/>
<feature type="compositionally biased region" description="Low complexity" evidence="2">
    <location>
        <begin position="496"/>
        <end position="508"/>
    </location>
</feature>
<dbReference type="InterPro" id="IPR036390">
    <property type="entry name" value="WH_DNA-bd_sf"/>
</dbReference>
<dbReference type="GO" id="GO:0000978">
    <property type="term" value="F:RNA polymerase II cis-regulatory region sequence-specific DNA binding"/>
    <property type="evidence" value="ECO:0007669"/>
    <property type="project" value="TreeGrafter"/>
</dbReference>
<dbReference type="InterPro" id="IPR039779">
    <property type="entry name" value="RFX-like"/>
</dbReference>
<dbReference type="PANTHER" id="PTHR12619:SF21">
    <property type="entry name" value="RFX-TYPE WINGED-HELIX DOMAIN-CONTAINING PROTEIN"/>
    <property type="match status" value="1"/>
</dbReference>
<feature type="region of interest" description="Disordered" evidence="2">
    <location>
        <begin position="667"/>
        <end position="686"/>
    </location>
</feature>
<dbReference type="PROSITE" id="PS51526">
    <property type="entry name" value="RFX_DBD"/>
    <property type="match status" value="1"/>
</dbReference>
<dbReference type="Pfam" id="PF02257">
    <property type="entry name" value="RFX_DNA_binding"/>
    <property type="match status" value="1"/>
</dbReference>
<feature type="region of interest" description="Disordered" evidence="2">
    <location>
        <begin position="447"/>
        <end position="508"/>
    </location>
</feature>
<gene>
    <name evidence="4" type="primary">RFX7</name>
    <name evidence="4" type="ORF">TR125027</name>
</gene>
<name>A0A0X3PFR3_SCHSO</name>
<keyword evidence="1 4" id="KW-0238">DNA-binding</keyword>
<organism evidence="4">
    <name type="scientific">Schistocephalus solidus</name>
    <name type="common">Tapeworm</name>
    <dbReference type="NCBI Taxonomy" id="70667"/>
    <lineage>
        <taxon>Eukaryota</taxon>
        <taxon>Metazoa</taxon>
        <taxon>Spiralia</taxon>
        <taxon>Lophotrochozoa</taxon>
        <taxon>Platyhelminthes</taxon>
        <taxon>Cestoda</taxon>
        <taxon>Eucestoda</taxon>
        <taxon>Diphyllobothriidea</taxon>
        <taxon>Diphyllobothriidae</taxon>
        <taxon>Schistocephalus</taxon>
    </lineage>
</organism>